<dbReference type="InterPro" id="IPR011042">
    <property type="entry name" value="6-blade_b-propeller_TolB-like"/>
</dbReference>
<dbReference type="Gene3D" id="3.90.176.10">
    <property type="entry name" value="Toxin ADP-ribosyltransferase, Chain A, domain 1"/>
    <property type="match status" value="1"/>
</dbReference>
<keyword evidence="6" id="KW-0521">NADP</keyword>
<keyword evidence="3 6" id="KW-0808">Transferase</keyword>
<keyword evidence="4" id="KW-0548">Nucleotidyltransferase</keyword>
<dbReference type="InterPro" id="IPR000768">
    <property type="entry name" value="ART"/>
</dbReference>
<sequence>MTNNNNYQYYPLENEELDAPIPTSCHSNTNNTLIWLDEDALNLTSPNTQLTIEMFKSIAGTDYKLYNSVEMFLAAIQSMAKISKLIVITSGCFGENLLPRLSLSLLRELSSIFIFCKDSTKYKYLQKKCRKIMDICTDEQSLKEAIEDELHPSTDFLVMDQNLKPLFSLTDNCQEFNLYKKYIEVLKYYPWSSENRKKMLNECKKHYRKDSAQRRKIEEFKYSYTAETAIQWYTRDSFIYRLVNKALRSLDMEQINIFRPYIKDLCKQLEHLHNQNQSDAPLTVFRGHGNMSMDQFEKLKENIGALISFNGFLSATMDYNVAVIFAGSLLAEDKSVIYEIRTNYNLKNVVFADITQLSAMEDEKEFLFSLCSIFRIDGITNDDENQLSKIIMSAVDEDAINIAEQIKIEIIQGEENHFSCCINQYCHKQYIIKAFAIIFLIMVMALAPINIKSSAVTNLIKTASTTLDYGTTNTTVSTRIDCVPVGWNYKGDLIKNESSTTAFAVDDDLNVYTGSFYYKSLDKWSPHENINPEPLMNGKILLSCNELYVNSADDIFVLDTFTHVLRKWSVNSSSPIVVADGNKTDLVGNPVSYPTNFAVDETNNIIYLLDTPYKRIFKYTNGSEIGITIVDGSPVQMFASRMGVDIDPLAIAVDKTGYIILGEKDRITIWSSDGKFKGIAMQKYQDNRSTIVQNMSAGVLVFDRFGNLYVQMWSVGHIVRFNRTSSTCANDIL</sequence>
<keyword evidence="9" id="KW-1185">Reference proteome</keyword>
<feature type="transmembrane region" description="Helical" evidence="7">
    <location>
        <begin position="430"/>
        <end position="451"/>
    </location>
</feature>
<keyword evidence="6" id="KW-0520">NAD</keyword>
<dbReference type="EC" id="2.4.2.31" evidence="6"/>
<gene>
    <name evidence="8" type="ORF">QVE165_LOCUS16363</name>
</gene>
<evidence type="ECO:0000313" key="9">
    <source>
        <dbReference type="Proteomes" id="UP000663832"/>
    </source>
</evidence>
<evidence type="ECO:0000256" key="3">
    <source>
        <dbReference type="ARBA" id="ARBA00022679"/>
    </source>
</evidence>
<dbReference type="AlphaFoldDB" id="A0A814ITD8"/>
<dbReference type="Gene3D" id="2.120.10.30">
    <property type="entry name" value="TolB, C-terminal domain"/>
    <property type="match status" value="1"/>
</dbReference>
<evidence type="ECO:0000256" key="1">
    <source>
        <dbReference type="ARBA" id="ARBA00009558"/>
    </source>
</evidence>
<evidence type="ECO:0000313" key="8">
    <source>
        <dbReference type="EMBL" id="CAF1027716.1"/>
    </source>
</evidence>
<comment type="catalytic activity">
    <reaction evidence="5 6">
        <text>L-arginyl-[protein] + NAD(+) = N(omega)-(ADP-D-ribosyl)-L-arginyl-[protein] + nicotinamide + H(+)</text>
        <dbReference type="Rhea" id="RHEA:19149"/>
        <dbReference type="Rhea" id="RHEA-COMP:10532"/>
        <dbReference type="Rhea" id="RHEA-COMP:15087"/>
        <dbReference type="ChEBI" id="CHEBI:15378"/>
        <dbReference type="ChEBI" id="CHEBI:17154"/>
        <dbReference type="ChEBI" id="CHEBI:29965"/>
        <dbReference type="ChEBI" id="CHEBI:57540"/>
        <dbReference type="ChEBI" id="CHEBI:142554"/>
        <dbReference type="EC" id="2.4.2.31"/>
    </reaction>
</comment>
<dbReference type="GO" id="GO:0016779">
    <property type="term" value="F:nucleotidyltransferase activity"/>
    <property type="evidence" value="ECO:0007669"/>
    <property type="project" value="UniProtKB-KW"/>
</dbReference>
<dbReference type="EMBL" id="CAJNOM010000091">
    <property type="protein sequence ID" value="CAF1027716.1"/>
    <property type="molecule type" value="Genomic_DNA"/>
</dbReference>
<comment type="similarity">
    <text evidence="1 6">Belongs to the Arg-specific ADP-ribosyltransferase family.</text>
</comment>
<dbReference type="Proteomes" id="UP000663832">
    <property type="component" value="Unassembled WGS sequence"/>
</dbReference>
<dbReference type="OrthoDB" id="10025178at2759"/>
<evidence type="ECO:0000256" key="7">
    <source>
        <dbReference type="SAM" id="Phobius"/>
    </source>
</evidence>
<name>A0A814ITD8_9BILA</name>
<reference evidence="8" key="1">
    <citation type="submission" date="2021-02" db="EMBL/GenBank/DDBJ databases">
        <authorList>
            <person name="Nowell W R."/>
        </authorList>
    </citation>
    <scope>NUCLEOTIDE SEQUENCE</scope>
</reference>
<dbReference type="PROSITE" id="PS51996">
    <property type="entry name" value="TR_MART"/>
    <property type="match status" value="1"/>
</dbReference>
<evidence type="ECO:0000256" key="6">
    <source>
        <dbReference type="RuleBase" id="RU361228"/>
    </source>
</evidence>
<keyword evidence="2 6" id="KW-0328">Glycosyltransferase</keyword>
<comment type="caution">
    <text evidence="8">The sequence shown here is derived from an EMBL/GenBank/DDBJ whole genome shotgun (WGS) entry which is preliminary data.</text>
</comment>
<organism evidence="8 9">
    <name type="scientific">Adineta steineri</name>
    <dbReference type="NCBI Taxonomy" id="433720"/>
    <lineage>
        <taxon>Eukaryota</taxon>
        <taxon>Metazoa</taxon>
        <taxon>Spiralia</taxon>
        <taxon>Gnathifera</taxon>
        <taxon>Rotifera</taxon>
        <taxon>Eurotatoria</taxon>
        <taxon>Bdelloidea</taxon>
        <taxon>Adinetida</taxon>
        <taxon>Adinetidae</taxon>
        <taxon>Adineta</taxon>
    </lineage>
</organism>
<protein>
    <recommendedName>
        <fullName evidence="6">NAD(P)(+)--arginine ADP-ribosyltransferase</fullName>
        <ecNumber evidence="6">2.4.2.31</ecNumber>
    </recommendedName>
    <alternativeName>
        <fullName evidence="6">Mono(ADP-ribosyl)transferase</fullName>
    </alternativeName>
</protein>
<dbReference type="Pfam" id="PF01129">
    <property type="entry name" value="ART"/>
    <property type="match status" value="1"/>
</dbReference>
<evidence type="ECO:0000256" key="4">
    <source>
        <dbReference type="ARBA" id="ARBA00022695"/>
    </source>
</evidence>
<keyword evidence="7" id="KW-0472">Membrane</keyword>
<dbReference type="GO" id="GO:0106274">
    <property type="term" value="F:NAD+-protein-arginine ADP-ribosyltransferase activity"/>
    <property type="evidence" value="ECO:0007669"/>
    <property type="project" value="UniProtKB-EC"/>
</dbReference>
<evidence type="ECO:0000256" key="2">
    <source>
        <dbReference type="ARBA" id="ARBA00022676"/>
    </source>
</evidence>
<evidence type="ECO:0000256" key="5">
    <source>
        <dbReference type="ARBA" id="ARBA00047597"/>
    </source>
</evidence>
<dbReference type="SUPFAM" id="SSF56399">
    <property type="entry name" value="ADP-ribosylation"/>
    <property type="match status" value="1"/>
</dbReference>
<proteinExistence type="inferred from homology"/>
<accession>A0A814ITD8</accession>
<keyword evidence="7" id="KW-0812">Transmembrane</keyword>
<keyword evidence="7" id="KW-1133">Transmembrane helix</keyword>
<dbReference type="SUPFAM" id="SSF101898">
    <property type="entry name" value="NHL repeat"/>
    <property type="match status" value="1"/>
</dbReference>